<reference evidence="4" key="1">
    <citation type="submission" date="2017-01" db="EMBL/GenBank/DDBJ databases">
        <title>Comparative genomics of anhydrobiosis in the tardigrade Hypsibius dujardini.</title>
        <authorList>
            <person name="Yoshida Y."/>
            <person name="Koutsovoulos G."/>
            <person name="Laetsch D."/>
            <person name="Stevens L."/>
            <person name="Kumar S."/>
            <person name="Horikawa D."/>
            <person name="Ishino K."/>
            <person name="Komine S."/>
            <person name="Tomita M."/>
            <person name="Blaxter M."/>
            <person name="Arakawa K."/>
        </authorList>
    </citation>
    <scope>NUCLEOTIDE SEQUENCE [LARGE SCALE GENOMIC DNA]</scope>
    <source>
        <strain evidence="4">Z151</strain>
    </source>
</reference>
<dbReference type="Pfam" id="PF00078">
    <property type="entry name" value="RVT_1"/>
    <property type="match status" value="1"/>
</dbReference>
<organism evidence="3 4">
    <name type="scientific">Hypsibius exemplaris</name>
    <name type="common">Freshwater tardigrade</name>
    <dbReference type="NCBI Taxonomy" id="2072580"/>
    <lineage>
        <taxon>Eukaryota</taxon>
        <taxon>Metazoa</taxon>
        <taxon>Ecdysozoa</taxon>
        <taxon>Tardigrada</taxon>
        <taxon>Eutardigrada</taxon>
        <taxon>Parachela</taxon>
        <taxon>Hypsibioidea</taxon>
        <taxon>Hypsibiidae</taxon>
        <taxon>Hypsibius</taxon>
    </lineage>
</organism>
<dbReference type="Proteomes" id="UP000192578">
    <property type="component" value="Unassembled WGS sequence"/>
</dbReference>
<evidence type="ECO:0000256" key="1">
    <source>
        <dbReference type="SAM" id="MobiDB-lite"/>
    </source>
</evidence>
<dbReference type="EMBL" id="MTYJ01000015">
    <property type="protein sequence ID" value="OQV22928.1"/>
    <property type="molecule type" value="Genomic_DNA"/>
</dbReference>
<proteinExistence type="predicted"/>
<feature type="region of interest" description="Disordered" evidence="1">
    <location>
        <begin position="163"/>
        <end position="186"/>
    </location>
</feature>
<name>A0A1W0X6D1_HYPEX</name>
<accession>A0A1W0X6D1</accession>
<dbReference type="OrthoDB" id="7485566at2759"/>
<dbReference type="PANTHER" id="PTHR48462:SF1">
    <property type="entry name" value="PROTEIN, PUTATIVE-RELATED"/>
    <property type="match status" value="1"/>
</dbReference>
<dbReference type="AlphaFoldDB" id="A0A1W0X6D1"/>
<gene>
    <name evidence="3" type="ORF">BV898_03354</name>
</gene>
<protein>
    <recommendedName>
        <fullName evidence="2">Reverse transcriptase domain-containing protein</fullName>
    </recommendedName>
</protein>
<comment type="caution">
    <text evidence="3">The sequence shown here is derived from an EMBL/GenBank/DDBJ whole genome shotgun (WGS) entry which is preliminary data.</text>
</comment>
<dbReference type="InterPro" id="IPR000477">
    <property type="entry name" value="RT_dom"/>
</dbReference>
<dbReference type="InterPro" id="IPR043502">
    <property type="entry name" value="DNA/RNA_pol_sf"/>
</dbReference>
<evidence type="ECO:0000259" key="2">
    <source>
        <dbReference type="PROSITE" id="PS50878"/>
    </source>
</evidence>
<sequence length="641" mass="69519">MASTPDGVRTCDKCGKPNLSNTGWSRHRPKGLQSGICLKDAASNKYRTVTTAVPTAPAILLADIVATPSVPTEANELSAYLRSLRQSNRLLRRIPKSSRPSVAESLIRVLDDCIRTNDFPSWRQLLTFAYGALSLPDETDEKMPLSTLVRQNLGRTGDFLSLAKKPSSRKSSKTSDSKLRSAVKRKMQDGNVSGAVRLLSSEEAVAPFSAEVLAALRLKHPAAHDDADYPPAPTSVDPTPEPITPSEVLQAINSFPNGSSAGLDGLSPQHLKDLVGASAGEIAVRLCERLAALLNVMTSGSIPLDVCPLLYGACLTALLKKDGGIRPIAVGTTIRRMLGRILSRRAMMAMGALMRPVQLGYGTRGGAEAVVHATRSFISVGGETRVLLKMDFKNAFNTIRRDRLLHAVKLHLPHLYPLVWQMYRTPSKLLFGDAWLSSECGVQQGDPLGPLLFCLVTRDLSRSMQSPLNSWYLDDATVSGAMNVVVEDLRRVQRMSVWSSTWGNVKAFVYGGDLESRAAATDAMRHFESTLKFPTPAELDLLGAPLHSAGIGVAIEKRTTAISLLTSRLPLLSAHLSLILLKNCLAVPKVLYTLRTSPRGRDLTNWWSWTPSSERVCPPSQTLTCPTAYGDKLPSQSAGEV</sequence>
<dbReference type="PROSITE" id="PS50878">
    <property type="entry name" value="RT_POL"/>
    <property type="match status" value="1"/>
</dbReference>
<feature type="domain" description="Reverse transcriptase" evidence="2">
    <location>
        <begin position="299"/>
        <end position="546"/>
    </location>
</feature>
<keyword evidence="4" id="KW-1185">Reference proteome</keyword>
<evidence type="ECO:0000313" key="3">
    <source>
        <dbReference type="EMBL" id="OQV22928.1"/>
    </source>
</evidence>
<dbReference type="PANTHER" id="PTHR48462">
    <property type="entry name" value="PROTEIN, PUTATIVE-RELATED"/>
    <property type="match status" value="1"/>
</dbReference>
<evidence type="ECO:0000313" key="4">
    <source>
        <dbReference type="Proteomes" id="UP000192578"/>
    </source>
</evidence>
<dbReference type="SUPFAM" id="SSF56672">
    <property type="entry name" value="DNA/RNA polymerases"/>
    <property type="match status" value="1"/>
</dbReference>